<organism evidence="2 3">
    <name type="scientific">Carnegiea gigantea</name>
    <dbReference type="NCBI Taxonomy" id="171969"/>
    <lineage>
        <taxon>Eukaryota</taxon>
        <taxon>Viridiplantae</taxon>
        <taxon>Streptophyta</taxon>
        <taxon>Embryophyta</taxon>
        <taxon>Tracheophyta</taxon>
        <taxon>Spermatophyta</taxon>
        <taxon>Magnoliopsida</taxon>
        <taxon>eudicotyledons</taxon>
        <taxon>Gunneridae</taxon>
        <taxon>Pentapetalae</taxon>
        <taxon>Caryophyllales</taxon>
        <taxon>Cactineae</taxon>
        <taxon>Cactaceae</taxon>
        <taxon>Cactoideae</taxon>
        <taxon>Echinocereeae</taxon>
        <taxon>Carnegiea</taxon>
    </lineage>
</organism>
<sequence length="162" mass="17951">MQKLRKPDGDGANGFWFCWRWSNFVLVLAKMEQMGSDFAGDGGRRNKASPLKLSSLLILLSGGNRVFWKQSFGGHPEENRRQQPARNHGKGGKTSTPKAIPILQLMMDSSTSQRKDRQADATEAAIGTTEAAIEEQLDAIVSSESQICITLKYNLEALMPPW</sequence>
<name>A0A9Q1KPL3_9CARY</name>
<feature type="region of interest" description="Disordered" evidence="1">
    <location>
        <begin position="71"/>
        <end position="97"/>
    </location>
</feature>
<proteinExistence type="predicted"/>
<dbReference type="EMBL" id="JAKOGI010000040">
    <property type="protein sequence ID" value="KAJ8447248.1"/>
    <property type="molecule type" value="Genomic_DNA"/>
</dbReference>
<gene>
    <name evidence="2" type="ORF">Cgig2_030479</name>
</gene>
<dbReference type="Proteomes" id="UP001153076">
    <property type="component" value="Unassembled WGS sequence"/>
</dbReference>
<reference evidence="2" key="1">
    <citation type="submission" date="2022-04" db="EMBL/GenBank/DDBJ databases">
        <title>Carnegiea gigantea Genome sequencing and assembly v2.</title>
        <authorList>
            <person name="Copetti D."/>
            <person name="Sanderson M.J."/>
            <person name="Burquez A."/>
            <person name="Wojciechowski M.F."/>
        </authorList>
    </citation>
    <scope>NUCLEOTIDE SEQUENCE</scope>
    <source>
        <strain evidence="2">SGP5-SGP5p</strain>
        <tissue evidence="2">Aerial part</tissue>
    </source>
</reference>
<evidence type="ECO:0000256" key="1">
    <source>
        <dbReference type="SAM" id="MobiDB-lite"/>
    </source>
</evidence>
<dbReference type="AlphaFoldDB" id="A0A9Q1KPL3"/>
<protein>
    <submittedName>
        <fullName evidence="2">Uncharacterized protein</fullName>
    </submittedName>
</protein>
<evidence type="ECO:0000313" key="3">
    <source>
        <dbReference type="Proteomes" id="UP001153076"/>
    </source>
</evidence>
<evidence type="ECO:0000313" key="2">
    <source>
        <dbReference type="EMBL" id="KAJ8447248.1"/>
    </source>
</evidence>
<accession>A0A9Q1KPL3</accession>
<comment type="caution">
    <text evidence="2">The sequence shown here is derived from an EMBL/GenBank/DDBJ whole genome shotgun (WGS) entry which is preliminary data.</text>
</comment>
<keyword evidence="3" id="KW-1185">Reference proteome</keyword>